<dbReference type="AlphaFoldDB" id="A0A0C2J8A4"/>
<reference evidence="1 2" key="1">
    <citation type="journal article" date="2014" name="Genome Biol. Evol.">
        <title>The genome of the myxosporean Thelohanellus kitauei shows adaptations to nutrient acquisition within its fish host.</title>
        <authorList>
            <person name="Yang Y."/>
            <person name="Xiong J."/>
            <person name="Zhou Z."/>
            <person name="Huo F."/>
            <person name="Miao W."/>
            <person name="Ran C."/>
            <person name="Liu Y."/>
            <person name="Zhang J."/>
            <person name="Feng J."/>
            <person name="Wang M."/>
            <person name="Wang M."/>
            <person name="Wang L."/>
            <person name="Yao B."/>
        </authorList>
    </citation>
    <scope>NUCLEOTIDE SEQUENCE [LARGE SCALE GENOMIC DNA]</scope>
    <source>
        <strain evidence="1">Wuqing</strain>
    </source>
</reference>
<sequence length="136" mass="15945">MMEYSDGRMVRQFWLKEVLSIMQGLYSKKTNIFLKRFKFSCLIRKPDEEVYAYLSRIKGAASNCSFESISNVWLVNQFAVGLNNMEVQQKIFSRFPNADCTLDELVEKASVHFVSRKSAEFLSEEKNLWMDNKSCR</sequence>
<gene>
    <name evidence="1" type="ORF">RF11_02738</name>
</gene>
<dbReference type="OrthoDB" id="5973823at2759"/>
<comment type="caution">
    <text evidence="1">The sequence shown here is derived from an EMBL/GenBank/DDBJ whole genome shotgun (WGS) entry which is preliminary data.</text>
</comment>
<proteinExistence type="predicted"/>
<protein>
    <recommendedName>
        <fullName evidence="3">Retrotransposon gag domain-containing protein</fullName>
    </recommendedName>
</protein>
<evidence type="ECO:0000313" key="2">
    <source>
        <dbReference type="Proteomes" id="UP000031668"/>
    </source>
</evidence>
<evidence type="ECO:0008006" key="3">
    <source>
        <dbReference type="Google" id="ProtNLM"/>
    </source>
</evidence>
<organism evidence="1 2">
    <name type="scientific">Thelohanellus kitauei</name>
    <name type="common">Myxosporean</name>
    <dbReference type="NCBI Taxonomy" id="669202"/>
    <lineage>
        <taxon>Eukaryota</taxon>
        <taxon>Metazoa</taxon>
        <taxon>Cnidaria</taxon>
        <taxon>Myxozoa</taxon>
        <taxon>Myxosporea</taxon>
        <taxon>Bivalvulida</taxon>
        <taxon>Platysporina</taxon>
        <taxon>Myxobolidae</taxon>
        <taxon>Thelohanellus</taxon>
    </lineage>
</organism>
<keyword evidence="2" id="KW-1185">Reference proteome</keyword>
<evidence type="ECO:0000313" key="1">
    <source>
        <dbReference type="EMBL" id="KII65318.1"/>
    </source>
</evidence>
<name>A0A0C2J8A4_THEKT</name>
<dbReference type="EMBL" id="JWZT01003910">
    <property type="protein sequence ID" value="KII65318.1"/>
    <property type="molecule type" value="Genomic_DNA"/>
</dbReference>
<accession>A0A0C2J8A4</accession>
<dbReference type="Proteomes" id="UP000031668">
    <property type="component" value="Unassembled WGS sequence"/>
</dbReference>